<evidence type="ECO:0000313" key="2">
    <source>
        <dbReference type="Proteomes" id="UP000006791"/>
    </source>
</evidence>
<evidence type="ECO:0000313" key="1">
    <source>
        <dbReference type="EMBL" id="AEP13507.1"/>
    </source>
</evidence>
<name>G2LLU5_CHLTF</name>
<dbReference type="EMBL" id="CP002515">
    <property type="protein sequence ID" value="AEP13507.1"/>
    <property type="molecule type" value="Genomic_DNA"/>
</dbReference>
<sequence length="180" mass="20133">MVVVVEKLERHGVVMHHPQQTCCLLAAQCSPVRQRGDQPDRLLQFPEAALIDRVAPKDVVAQHLSSPDTELGAALGVDPVTDRDDGVQTIERDRLVRTGNVHFLHIAFFFKLSALKDVAQMLCDNTSFRIEKESHLLLAEPNSIPFQADVQLDRAVGRLIKHNLTALGSQRFSDHLMLRC</sequence>
<dbReference type="KEGG" id="ctm:Cabther_B0509"/>
<dbReference type="AlphaFoldDB" id="G2LLU5"/>
<accession>G2LLU5</accession>
<dbReference type="STRING" id="981222.Cabther_B0509"/>
<dbReference type="Proteomes" id="UP000006791">
    <property type="component" value="Chromosome 2"/>
</dbReference>
<protein>
    <submittedName>
        <fullName evidence="1">Uncharacterized protein</fullName>
    </submittedName>
</protein>
<proteinExistence type="predicted"/>
<reference evidence="1 2" key="1">
    <citation type="journal article" date="2012" name="Environ. Microbiol.">
        <title>Complete genome of Candidatus Chloracidobacterium thermophilum, a chlorophyll-based photoheterotroph belonging to the phylum Acidobacteria.</title>
        <authorList>
            <person name="Garcia Costas A.M."/>
            <person name="Liu Z."/>
            <person name="Tomsho L.P."/>
            <person name="Schuster S.C."/>
            <person name="Ward D.M."/>
            <person name="Bryant D.A."/>
        </authorList>
    </citation>
    <scope>NUCLEOTIDE SEQUENCE [LARGE SCALE GENOMIC DNA]</scope>
    <source>
        <strain evidence="1 2">B</strain>
    </source>
</reference>
<organism evidence="1 2">
    <name type="scientific">Chloracidobacterium thermophilum (strain B)</name>
    <dbReference type="NCBI Taxonomy" id="981222"/>
    <lineage>
        <taxon>Bacteria</taxon>
        <taxon>Pseudomonadati</taxon>
        <taxon>Acidobacteriota</taxon>
        <taxon>Terriglobia</taxon>
        <taxon>Terriglobales</taxon>
        <taxon>Acidobacteriaceae</taxon>
        <taxon>Chloracidobacterium</taxon>
    </lineage>
</organism>
<dbReference type="HOGENOM" id="CLU_1493676_0_0_0"/>
<gene>
    <name evidence="1" type="ordered locus">Cabther_B0509</name>
</gene>
<keyword evidence="2" id="KW-1185">Reference proteome</keyword>